<dbReference type="GO" id="GO:0006274">
    <property type="term" value="P:DNA replication termination"/>
    <property type="evidence" value="ECO:0007669"/>
    <property type="project" value="TreeGrafter"/>
</dbReference>
<dbReference type="EMBL" id="OC925761">
    <property type="protein sequence ID" value="CAD7656324.1"/>
    <property type="molecule type" value="Genomic_DNA"/>
</dbReference>
<protein>
    <recommendedName>
        <fullName evidence="2">Replication termination factor 2</fullName>
    </recommendedName>
    <alternativeName>
        <fullName evidence="3">Replication termination factor 2 domain-containing protein 1</fullName>
    </alternativeName>
</protein>
<dbReference type="GO" id="GO:0005634">
    <property type="term" value="C:nucleus"/>
    <property type="evidence" value="ECO:0007669"/>
    <property type="project" value="TreeGrafter"/>
</dbReference>
<organism evidence="5">
    <name type="scientific">Oppiella nova</name>
    <dbReference type="NCBI Taxonomy" id="334625"/>
    <lineage>
        <taxon>Eukaryota</taxon>
        <taxon>Metazoa</taxon>
        <taxon>Ecdysozoa</taxon>
        <taxon>Arthropoda</taxon>
        <taxon>Chelicerata</taxon>
        <taxon>Arachnida</taxon>
        <taxon>Acari</taxon>
        <taxon>Acariformes</taxon>
        <taxon>Sarcoptiformes</taxon>
        <taxon>Oribatida</taxon>
        <taxon>Brachypylina</taxon>
        <taxon>Oppioidea</taxon>
        <taxon>Oppiidae</taxon>
        <taxon>Oppiella</taxon>
    </lineage>
</organism>
<feature type="region of interest" description="Disordered" evidence="4">
    <location>
        <begin position="188"/>
        <end position="251"/>
    </location>
</feature>
<comment type="similarity">
    <text evidence="1">Belongs to the rtf2 family.</text>
</comment>
<dbReference type="InterPro" id="IPR027799">
    <property type="entry name" value="Rtf2_RING-finger"/>
</dbReference>
<evidence type="ECO:0000256" key="1">
    <source>
        <dbReference type="ARBA" id="ARBA00009885"/>
    </source>
</evidence>
<dbReference type="EMBL" id="CAJPVJ010010936">
    <property type="protein sequence ID" value="CAG2173511.1"/>
    <property type="molecule type" value="Genomic_DNA"/>
</dbReference>
<evidence type="ECO:0000313" key="5">
    <source>
        <dbReference type="EMBL" id="CAD7656324.1"/>
    </source>
</evidence>
<dbReference type="InterPro" id="IPR006735">
    <property type="entry name" value="Rtf2"/>
</dbReference>
<keyword evidence="6" id="KW-1185">Reference proteome</keyword>
<sequence>MGCDGGTIPKRDELVRTKRKRERADRSVQLAAKWRSCAISTAKLVEPVVSCELGRLYNKDAVIEYLLDRESTPNGSLCAHIRSLKDVVTLRLTVKSDFNDKKPEIDGQYIDEHDSMYVCPVVGVEMNGKYKFCYIRSCGCVVSERALKEVKSDVCHKCNKEYAAEDVIVINGSDEEVKELENRMNERRLKAKESKKSSRKRKATEVEATDGSQQTTATDIPSTSSASTASASAPKTSKPVDKSSKDYSVAKDPMVSETYKSLFTSHKSAKNRPTAHWVTFNPCYN</sequence>
<dbReference type="OrthoDB" id="247013at2759"/>
<name>A0A7R9MA47_9ACAR</name>
<feature type="compositionally biased region" description="Basic and acidic residues" evidence="4">
    <location>
        <begin position="238"/>
        <end position="249"/>
    </location>
</feature>
<feature type="compositionally biased region" description="Low complexity" evidence="4">
    <location>
        <begin position="215"/>
        <end position="237"/>
    </location>
</feature>
<dbReference type="PANTHER" id="PTHR12775">
    <property type="entry name" value="PROTEIN C20ORF43 HOMOLOG"/>
    <property type="match status" value="1"/>
</dbReference>
<evidence type="ECO:0000256" key="4">
    <source>
        <dbReference type="SAM" id="MobiDB-lite"/>
    </source>
</evidence>
<proteinExistence type="inferred from homology"/>
<evidence type="ECO:0000256" key="2">
    <source>
        <dbReference type="ARBA" id="ARBA00015157"/>
    </source>
</evidence>
<evidence type="ECO:0000256" key="3">
    <source>
        <dbReference type="ARBA" id="ARBA00030367"/>
    </source>
</evidence>
<evidence type="ECO:0000313" key="6">
    <source>
        <dbReference type="Proteomes" id="UP000728032"/>
    </source>
</evidence>
<dbReference type="AlphaFoldDB" id="A0A7R9MA47"/>
<reference evidence="5" key="1">
    <citation type="submission" date="2020-11" db="EMBL/GenBank/DDBJ databases">
        <authorList>
            <person name="Tran Van P."/>
        </authorList>
    </citation>
    <scope>NUCLEOTIDE SEQUENCE</scope>
</reference>
<accession>A0A7R9MA47</accession>
<dbReference type="PANTHER" id="PTHR12775:SF0">
    <property type="entry name" value="REPLICATION TERMINATION FACTOR 2"/>
    <property type="match status" value="1"/>
</dbReference>
<dbReference type="CDD" id="cd16653">
    <property type="entry name" value="RING-like_Rtf2"/>
    <property type="match status" value="1"/>
</dbReference>
<gene>
    <name evidence="5" type="ORF">ONB1V03_LOCUS12961</name>
</gene>
<dbReference type="Pfam" id="PF04641">
    <property type="entry name" value="Rtf2"/>
    <property type="match status" value="1"/>
</dbReference>
<dbReference type="Proteomes" id="UP000728032">
    <property type="component" value="Unassembled WGS sequence"/>
</dbReference>